<dbReference type="Proteomes" id="UP000008711">
    <property type="component" value="Unassembled WGS sequence"/>
</dbReference>
<organism evidence="2 3">
    <name type="scientific">Drosophila erecta</name>
    <name type="common">Fruit fly</name>
    <dbReference type="NCBI Taxonomy" id="7220"/>
    <lineage>
        <taxon>Eukaryota</taxon>
        <taxon>Metazoa</taxon>
        <taxon>Ecdysozoa</taxon>
        <taxon>Arthropoda</taxon>
        <taxon>Hexapoda</taxon>
        <taxon>Insecta</taxon>
        <taxon>Pterygota</taxon>
        <taxon>Neoptera</taxon>
        <taxon>Endopterygota</taxon>
        <taxon>Diptera</taxon>
        <taxon>Brachycera</taxon>
        <taxon>Muscomorpha</taxon>
        <taxon>Ephydroidea</taxon>
        <taxon>Drosophilidae</taxon>
        <taxon>Drosophila</taxon>
        <taxon>Sophophora</taxon>
    </lineage>
</organism>
<dbReference type="AlphaFoldDB" id="B3P5N9"/>
<dbReference type="OrthoDB" id="283111at2759"/>
<proteinExistence type="predicted"/>
<evidence type="ECO:0000313" key="3">
    <source>
        <dbReference type="Proteomes" id="UP000008711"/>
    </source>
</evidence>
<keyword evidence="3" id="KW-1185">Reference proteome</keyword>
<dbReference type="OMA" id="PKDKLMP"/>
<dbReference type="eggNOG" id="KOG0671">
    <property type="taxonomic scope" value="Eukaryota"/>
</dbReference>
<reference evidence="2 3" key="2">
    <citation type="journal article" date="2008" name="Bioinformatics">
        <title>Assembly reconciliation.</title>
        <authorList>
            <person name="Zimin A.V."/>
            <person name="Smith D.R."/>
            <person name="Sutton G."/>
            <person name="Yorke J.A."/>
        </authorList>
    </citation>
    <scope>NUCLEOTIDE SEQUENCE [LARGE SCALE GENOMIC DNA]</scope>
    <source>
        <strain evidence="2 3">TSC#14021-0224.01</strain>
    </source>
</reference>
<dbReference type="PhylomeDB" id="B3P5N9"/>
<accession>B3P5N9</accession>
<name>B3P5N9_DROER</name>
<feature type="region of interest" description="Disordered" evidence="1">
    <location>
        <begin position="47"/>
        <end position="141"/>
    </location>
</feature>
<sequence length="141" mass="16039">MQLYSPKDKLMPNSSVKQAKANFSWQSLTQLLSGLWQRLYLPRSPFLALPAPPLATPPANTTQRSANEEMPRTRRLHHSRDRSSAGTRDKRRRHDTADHSPPLAEAPSPPRITNTHHTRSAAKRRRHELDAKKAQISKEPT</sequence>
<dbReference type="EMBL" id="CH954182">
    <property type="protein sequence ID" value="EDV53289.1"/>
    <property type="molecule type" value="Genomic_DNA"/>
</dbReference>
<reference evidence="2 3" key="1">
    <citation type="journal article" date="2007" name="Nature">
        <title>Evolution of genes and genomes on the Drosophila phylogeny.</title>
        <authorList>
            <consortium name="Drosophila 12 Genomes Consortium"/>
            <person name="Clark A.G."/>
            <person name="Eisen M.B."/>
            <person name="Smith D.R."/>
            <person name="Bergman C.M."/>
            <person name="Oliver B."/>
            <person name="Markow T.A."/>
            <person name="Kaufman T.C."/>
            <person name="Kellis M."/>
            <person name="Gelbart W."/>
            <person name="Iyer V.N."/>
            <person name="Pollard D.A."/>
            <person name="Sackton T.B."/>
            <person name="Larracuente A.M."/>
            <person name="Singh N.D."/>
            <person name="Abad J.P."/>
            <person name="Abt D.N."/>
            <person name="Adryan B."/>
            <person name="Aguade M."/>
            <person name="Akashi H."/>
            <person name="Anderson W.W."/>
            <person name="Aquadro C.F."/>
            <person name="Ardell D.H."/>
            <person name="Arguello R."/>
            <person name="Artieri C.G."/>
            <person name="Barbash D.A."/>
            <person name="Barker D."/>
            <person name="Barsanti P."/>
            <person name="Batterham P."/>
            <person name="Batzoglou S."/>
            <person name="Begun D."/>
            <person name="Bhutkar A."/>
            <person name="Blanco E."/>
            <person name="Bosak S.A."/>
            <person name="Bradley R.K."/>
            <person name="Brand A.D."/>
            <person name="Brent M.R."/>
            <person name="Brooks A.N."/>
            <person name="Brown R.H."/>
            <person name="Butlin R.K."/>
            <person name="Caggese C."/>
            <person name="Calvi B.R."/>
            <person name="Bernardo de Carvalho A."/>
            <person name="Caspi A."/>
            <person name="Castrezana S."/>
            <person name="Celniker S.E."/>
            <person name="Chang J.L."/>
            <person name="Chapple C."/>
            <person name="Chatterji S."/>
            <person name="Chinwalla A."/>
            <person name="Civetta A."/>
            <person name="Clifton S.W."/>
            <person name="Comeron J.M."/>
            <person name="Costello J.C."/>
            <person name="Coyne J.A."/>
            <person name="Daub J."/>
            <person name="David R.G."/>
            <person name="Delcher A.L."/>
            <person name="Delehaunty K."/>
            <person name="Do C.B."/>
            <person name="Ebling H."/>
            <person name="Edwards K."/>
            <person name="Eickbush T."/>
            <person name="Evans J.D."/>
            <person name="Filipski A."/>
            <person name="Findeiss S."/>
            <person name="Freyhult E."/>
            <person name="Fulton L."/>
            <person name="Fulton R."/>
            <person name="Garcia A.C."/>
            <person name="Gardiner A."/>
            <person name="Garfield D.A."/>
            <person name="Garvin B.E."/>
            <person name="Gibson G."/>
            <person name="Gilbert D."/>
            <person name="Gnerre S."/>
            <person name="Godfrey J."/>
            <person name="Good R."/>
            <person name="Gotea V."/>
            <person name="Gravely B."/>
            <person name="Greenberg A.J."/>
            <person name="Griffiths-Jones S."/>
            <person name="Gross S."/>
            <person name="Guigo R."/>
            <person name="Gustafson E.A."/>
            <person name="Haerty W."/>
            <person name="Hahn M.W."/>
            <person name="Halligan D.L."/>
            <person name="Halpern A.L."/>
            <person name="Halter G.M."/>
            <person name="Han M.V."/>
            <person name="Heger A."/>
            <person name="Hillier L."/>
            <person name="Hinrichs A.S."/>
            <person name="Holmes I."/>
            <person name="Hoskins R.A."/>
            <person name="Hubisz M.J."/>
            <person name="Hultmark D."/>
            <person name="Huntley M.A."/>
            <person name="Jaffe D.B."/>
            <person name="Jagadeeshan S."/>
            <person name="Jeck W.R."/>
            <person name="Johnson J."/>
            <person name="Jones C.D."/>
            <person name="Jordan W.C."/>
            <person name="Karpen G.H."/>
            <person name="Kataoka E."/>
            <person name="Keightley P.D."/>
            <person name="Kheradpour P."/>
            <person name="Kirkness E.F."/>
            <person name="Koerich L.B."/>
            <person name="Kristiansen K."/>
            <person name="Kudrna D."/>
            <person name="Kulathinal R.J."/>
            <person name="Kumar S."/>
            <person name="Kwok R."/>
            <person name="Lander E."/>
            <person name="Langley C.H."/>
            <person name="Lapoint R."/>
            <person name="Lazzaro B.P."/>
            <person name="Lee S.J."/>
            <person name="Levesque L."/>
            <person name="Li R."/>
            <person name="Lin C.F."/>
            <person name="Lin M.F."/>
            <person name="Lindblad-Toh K."/>
            <person name="Llopart A."/>
            <person name="Long M."/>
            <person name="Low L."/>
            <person name="Lozovsky E."/>
            <person name="Lu J."/>
            <person name="Luo M."/>
            <person name="Machado C.A."/>
            <person name="Makalowski W."/>
            <person name="Marzo M."/>
            <person name="Matsuda M."/>
            <person name="Matzkin L."/>
            <person name="McAllister B."/>
            <person name="McBride C.S."/>
            <person name="McKernan B."/>
            <person name="McKernan K."/>
            <person name="Mendez-Lago M."/>
            <person name="Minx P."/>
            <person name="Mollenhauer M.U."/>
            <person name="Montooth K."/>
            <person name="Mount S.M."/>
            <person name="Mu X."/>
            <person name="Myers E."/>
            <person name="Negre B."/>
            <person name="Newfeld S."/>
            <person name="Nielsen R."/>
            <person name="Noor M.A."/>
            <person name="O'Grady P."/>
            <person name="Pachter L."/>
            <person name="Papaceit M."/>
            <person name="Parisi M.J."/>
            <person name="Parisi M."/>
            <person name="Parts L."/>
            <person name="Pedersen J.S."/>
            <person name="Pesole G."/>
            <person name="Phillippy A.M."/>
            <person name="Ponting C.P."/>
            <person name="Pop M."/>
            <person name="Porcelli D."/>
            <person name="Powell J.R."/>
            <person name="Prohaska S."/>
            <person name="Pruitt K."/>
            <person name="Puig M."/>
            <person name="Quesneville H."/>
            <person name="Ram K.R."/>
            <person name="Rand D."/>
            <person name="Rasmussen M.D."/>
            <person name="Reed L.K."/>
            <person name="Reenan R."/>
            <person name="Reily A."/>
            <person name="Remington K.A."/>
            <person name="Rieger T.T."/>
            <person name="Ritchie M.G."/>
            <person name="Robin C."/>
            <person name="Rogers Y.H."/>
            <person name="Rohde C."/>
            <person name="Rozas J."/>
            <person name="Rubenfield M.J."/>
            <person name="Ruiz A."/>
            <person name="Russo S."/>
            <person name="Salzberg S.L."/>
            <person name="Sanchez-Gracia A."/>
            <person name="Saranga D.J."/>
            <person name="Sato H."/>
            <person name="Schaeffer S.W."/>
            <person name="Schatz M.C."/>
            <person name="Schlenke T."/>
            <person name="Schwartz R."/>
            <person name="Segarra C."/>
            <person name="Singh R.S."/>
            <person name="Sirot L."/>
            <person name="Sirota M."/>
            <person name="Sisneros N.B."/>
            <person name="Smith C.D."/>
            <person name="Smith T.F."/>
            <person name="Spieth J."/>
            <person name="Stage D.E."/>
            <person name="Stark A."/>
            <person name="Stephan W."/>
            <person name="Strausberg R.L."/>
            <person name="Strempel S."/>
            <person name="Sturgill D."/>
            <person name="Sutton G."/>
            <person name="Sutton G.G."/>
            <person name="Tao W."/>
            <person name="Teichmann S."/>
            <person name="Tobari Y.N."/>
            <person name="Tomimura Y."/>
            <person name="Tsolas J.M."/>
            <person name="Valente V.L."/>
            <person name="Venter E."/>
            <person name="Venter J.C."/>
            <person name="Vicario S."/>
            <person name="Vieira F.G."/>
            <person name="Vilella A.J."/>
            <person name="Villasante A."/>
            <person name="Walenz B."/>
            <person name="Wang J."/>
            <person name="Wasserman M."/>
            <person name="Watts T."/>
            <person name="Wilson D."/>
            <person name="Wilson R.K."/>
            <person name="Wing R.A."/>
            <person name="Wolfner M.F."/>
            <person name="Wong A."/>
            <person name="Wong G.K."/>
            <person name="Wu C.I."/>
            <person name="Wu G."/>
            <person name="Yamamoto D."/>
            <person name="Yang H.P."/>
            <person name="Yang S.P."/>
            <person name="Yorke J.A."/>
            <person name="Yoshida K."/>
            <person name="Zdobnov E."/>
            <person name="Zhang P."/>
            <person name="Zhang Y."/>
            <person name="Zimin A.V."/>
            <person name="Baldwin J."/>
            <person name="Abdouelleil A."/>
            <person name="Abdulkadir J."/>
            <person name="Abebe A."/>
            <person name="Abera B."/>
            <person name="Abreu J."/>
            <person name="Acer S.C."/>
            <person name="Aftuck L."/>
            <person name="Alexander A."/>
            <person name="An P."/>
            <person name="Anderson E."/>
            <person name="Anderson S."/>
            <person name="Arachi H."/>
            <person name="Azer M."/>
            <person name="Bachantsang P."/>
            <person name="Barry A."/>
            <person name="Bayul T."/>
            <person name="Berlin A."/>
            <person name="Bessette D."/>
            <person name="Bloom T."/>
            <person name="Blye J."/>
            <person name="Boguslavskiy L."/>
            <person name="Bonnet C."/>
            <person name="Boukhgalter B."/>
            <person name="Bourzgui I."/>
            <person name="Brown A."/>
            <person name="Cahill P."/>
            <person name="Channer S."/>
            <person name="Cheshatsang Y."/>
            <person name="Chuda L."/>
            <person name="Citroen M."/>
            <person name="Collymore A."/>
            <person name="Cooke P."/>
            <person name="Costello M."/>
            <person name="D'Aco K."/>
            <person name="Daza R."/>
            <person name="De Haan G."/>
            <person name="DeGray S."/>
            <person name="DeMaso C."/>
            <person name="Dhargay N."/>
            <person name="Dooley K."/>
            <person name="Dooley E."/>
            <person name="Doricent M."/>
            <person name="Dorje P."/>
            <person name="Dorjee K."/>
            <person name="Dupes A."/>
            <person name="Elong R."/>
            <person name="Falk J."/>
            <person name="Farina A."/>
            <person name="Faro S."/>
            <person name="Ferguson D."/>
            <person name="Fisher S."/>
            <person name="Foley C.D."/>
            <person name="Franke A."/>
            <person name="Friedrich D."/>
            <person name="Gadbois L."/>
            <person name="Gearin G."/>
            <person name="Gearin C.R."/>
            <person name="Giannoukos G."/>
            <person name="Goode T."/>
            <person name="Graham J."/>
            <person name="Grandbois E."/>
            <person name="Grewal S."/>
            <person name="Gyaltsen K."/>
            <person name="Hafez N."/>
            <person name="Hagos B."/>
            <person name="Hall J."/>
            <person name="Henson C."/>
            <person name="Hollinger A."/>
            <person name="Honan T."/>
            <person name="Huard M.D."/>
            <person name="Hughes L."/>
            <person name="Hurhula B."/>
            <person name="Husby M.E."/>
            <person name="Kamat A."/>
            <person name="Kanga B."/>
            <person name="Kashin S."/>
            <person name="Khazanovich D."/>
            <person name="Kisner P."/>
            <person name="Lance K."/>
            <person name="Lara M."/>
            <person name="Lee W."/>
            <person name="Lennon N."/>
            <person name="Letendre F."/>
            <person name="LeVine R."/>
            <person name="Lipovsky A."/>
            <person name="Liu X."/>
            <person name="Liu J."/>
            <person name="Liu S."/>
            <person name="Lokyitsang T."/>
            <person name="Lokyitsang Y."/>
            <person name="Lubonja R."/>
            <person name="Lui A."/>
            <person name="MacDonald P."/>
            <person name="Magnisalis V."/>
            <person name="Maru K."/>
            <person name="Matthews C."/>
            <person name="McCusker W."/>
            <person name="McDonough S."/>
            <person name="Mehta T."/>
            <person name="Meldrim J."/>
            <person name="Meneus L."/>
            <person name="Mihai O."/>
            <person name="Mihalev A."/>
            <person name="Mihova T."/>
            <person name="Mittelman R."/>
            <person name="Mlenga V."/>
            <person name="Montmayeur A."/>
            <person name="Mulrain L."/>
            <person name="Navidi A."/>
            <person name="Naylor J."/>
            <person name="Negash T."/>
            <person name="Nguyen T."/>
            <person name="Nguyen N."/>
            <person name="Nicol R."/>
            <person name="Norbu C."/>
            <person name="Norbu N."/>
            <person name="Novod N."/>
            <person name="O'Neill B."/>
            <person name="Osman S."/>
            <person name="Markiewicz E."/>
            <person name="Oyono O.L."/>
            <person name="Patti C."/>
            <person name="Phunkhang P."/>
            <person name="Pierre F."/>
            <person name="Priest M."/>
            <person name="Raghuraman S."/>
            <person name="Rege F."/>
            <person name="Reyes R."/>
            <person name="Rise C."/>
            <person name="Rogov P."/>
            <person name="Ross K."/>
            <person name="Ryan E."/>
            <person name="Settipalli S."/>
            <person name="Shea T."/>
            <person name="Sherpa N."/>
            <person name="Shi L."/>
            <person name="Shih D."/>
            <person name="Sparrow T."/>
            <person name="Spaulding J."/>
            <person name="Stalker J."/>
            <person name="Stange-Thomann N."/>
            <person name="Stavropoulos S."/>
            <person name="Stone C."/>
            <person name="Strader C."/>
            <person name="Tesfaye S."/>
            <person name="Thomson T."/>
            <person name="Thoulutsang Y."/>
            <person name="Thoulutsang D."/>
            <person name="Topham K."/>
            <person name="Topping I."/>
            <person name="Tsamla T."/>
            <person name="Vassiliev H."/>
            <person name="Vo A."/>
            <person name="Wangchuk T."/>
            <person name="Wangdi T."/>
            <person name="Weiand M."/>
            <person name="Wilkinson J."/>
            <person name="Wilson A."/>
            <person name="Yadav S."/>
            <person name="Young G."/>
            <person name="Yu Q."/>
            <person name="Zembek L."/>
            <person name="Zhong D."/>
            <person name="Zimmer A."/>
            <person name="Zwirko Z."/>
            <person name="Jaffe D.B."/>
            <person name="Alvarez P."/>
            <person name="Brockman W."/>
            <person name="Butler J."/>
            <person name="Chin C."/>
            <person name="Gnerre S."/>
            <person name="Grabherr M."/>
            <person name="Kleber M."/>
            <person name="Mauceli E."/>
            <person name="MacCallum I."/>
        </authorList>
    </citation>
    <scope>NUCLEOTIDE SEQUENCE [LARGE SCALE GENOMIC DNA]</scope>
    <source>
        <strain evidence="2 3">TSC#14021-0224.01</strain>
    </source>
</reference>
<evidence type="ECO:0000256" key="1">
    <source>
        <dbReference type="SAM" id="MobiDB-lite"/>
    </source>
</evidence>
<protein>
    <submittedName>
        <fullName evidence="2">GG11624</fullName>
    </submittedName>
</protein>
<evidence type="ECO:0000313" key="2">
    <source>
        <dbReference type="EMBL" id="EDV53289.1"/>
    </source>
</evidence>
<feature type="compositionally biased region" description="Basic residues" evidence="1">
    <location>
        <begin position="114"/>
        <end position="126"/>
    </location>
</feature>
<dbReference type="HOGENOM" id="CLU_1940285_0_0_1"/>
<gene>
    <name evidence="2" type="primary">Dere\GG11624</name>
    <name evidence="2" type="ORF">Dere_GG11624</name>
</gene>